<comment type="caution">
    <text evidence="2">The sequence shown here is derived from an EMBL/GenBank/DDBJ whole genome shotgun (WGS) entry which is preliminary data.</text>
</comment>
<proteinExistence type="predicted"/>
<dbReference type="GO" id="GO:0050043">
    <property type="term" value="F:lactate racemase activity"/>
    <property type="evidence" value="ECO:0007669"/>
    <property type="project" value="InterPro"/>
</dbReference>
<evidence type="ECO:0000259" key="1">
    <source>
        <dbReference type="Pfam" id="PF09861"/>
    </source>
</evidence>
<feature type="domain" description="LarA-like N-terminal" evidence="1">
    <location>
        <begin position="13"/>
        <end position="95"/>
    </location>
</feature>
<dbReference type="Pfam" id="PF09861">
    <property type="entry name" value="Lar_N"/>
    <property type="match status" value="1"/>
</dbReference>
<dbReference type="AlphaFoldDB" id="X0U1K9"/>
<evidence type="ECO:0000313" key="2">
    <source>
        <dbReference type="EMBL" id="GAF93261.1"/>
    </source>
</evidence>
<protein>
    <recommendedName>
        <fullName evidence="1">LarA-like N-terminal domain-containing protein</fullName>
    </recommendedName>
</protein>
<dbReference type="EMBL" id="BARS01015688">
    <property type="protein sequence ID" value="GAF93261.1"/>
    <property type="molecule type" value="Genomic_DNA"/>
</dbReference>
<dbReference type="InterPro" id="IPR018657">
    <property type="entry name" value="LarA-like_N"/>
</dbReference>
<sequence>MVSTIKLPQYVWYEPREVEFPLPDNWQVEVHNIAGYDRPTMTPDDIRAAISSPIGMPPIREIARGKNEVVILFDDMTRSTQVSKIVPFVLAELAE</sequence>
<gene>
    <name evidence="2" type="ORF">S01H1_25920</name>
</gene>
<organism evidence="2">
    <name type="scientific">marine sediment metagenome</name>
    <dbReference type="NCBI Taxonomy" id="412755"/>
    <lineage>
        <taxon>unclassified sequences</taxon>
        <taxon>metagenomes</taxon>
        <taxon>ecological metagenomes</taxon>
    </lineage>
</organism>
<feature type="non-terminal residue" evidence="2">
    <location>
        <position position="95"/>
    </location>
</feature>
<name>X0U1K9_9ZZZZ</name>
<reference evidence="2" key="1">
    <citation type="journal article" date="2014" name="Front. Microbiol.">
        <title>High frequency of phylogenetically diverse reductive dehalogenase-homologous genes in deep subseafloor sedimentary metagenomes.</title>
        <authorList>
            <person name="Kawai M."/>
            <person name="Futagami T."/>
            <person name="Toyoda A."/>
            <person name="Takaki Y."/>
            <person name="Nishi S."/>
            <person name="Hori S."/>
            <person name="Arai W."/>
            <person name="Tsubouchi T."/>
            <person name="Morono Y."/>
            <person name="Uchiyama I."/>
            <person name="Ito T."/>
            <person name="Fujiyama A."/>
            <person name="Inagaki F."/>
            <person name="Takami H."/>
        </authorList>
    </citation>
    <scope>NUCLEOTIDE SEQUENCE</scope>
    <source>
        <strain evidence="2">Expedition CK06-06</strain>
    </source>
</reference>
<dbReference type="Gene3D" id="3.40.50.11440">
    <property type="match status" value="1"/>
</dbReference>
<accession>X0U1K9</accession>